<evidence type="ECO:0000313" key="2">
    <source>
        <dbReference type="Proteomes" id="UP000683551"/>
    </source>
</evidence>
<protein>
    <submittedName>
        <fullName evidence="1">Uncharacterized protein</fullName>
    </submittedName>
</protein>
<evidence type="ECO:0000313" key="1">
    <source>
        <dbReference type="EMBL" id="QWY77721.1"/>
    </source>
</evidence>
<proteinExistence type="predicted"/>
<sequence>MTLFIPSGQNGEHLFVVVLGPKIVPGYQSEDQFLIVPICSAIPGKTHECPLHPGCHPFVRHESYADFAYADIRNKIDLISKITTGVFRDGGTSIDSETLENIEKSLNRSRRVPRFIKRDFLSI</sequence>
<reference evidence="1" key="1">
    <citation type="submission" date="2021-02" db="EMBL/GenBank/DDBJ databases">
        <title>Comparative genomics of Ferrovum myxofaciens strains, predominant extremophile bacteria forming large biofilm stalactites in acid mine ecosystems.</title>
        <authorList>
            <person name="Burkartova K."/>
            <person name="Ridl J."/>
            <person name="Pajer P."/>
            <person name="Falteisek L."/>
        </authorList>
    </citation>
    <scope>NUCLEOTIDE SEQUENCE</scope>
    <source>
        <strain evidence="1">MI1III</strain>
    </source>
</reference>
<dbReference type="Proteomes" id="UP000683551">
    <property type="component" value="Chromosome"/>
</dbReference>
<dbReference type="EMBL" id="CP071137">
    <property type="protein sequence ID" value="QWY77721.1"/>
    <property type="molecule type" value="Genomic_DNA"/>
</dbReference>
<gene>
    <name evidence="1" type="ORF">JZL65_01130</name>
</gene>
<accession>A0A9E6SY91</accession>
<dbReference type="AlphaFoldDB" id="A0A9E6SY91"/>
<dbReference type="RefSeq" id="WP_273145076.1">
    <property type="nucleotide sequence ID" value="NZ_CP053675.1"/>
</dbReference>
<organism evidence="1 2">
    <name type="scientific">Ferrovum myxofaciens</name>
    <dbReference type="NCBI Taxonomy" id="416213"/>
    <lineage>
        <taxon>Bacteria</taxon>
        <taxon>Pseudomonadati</taxon>
        <taxon>Pseudomonadota</taxon>
        <taxon>Betaproteobacteria</taxon>
        <taxon>Ferrovales</taxon>
        <taxon>Ferrovaceae</taxon>
        <taxon>Ferrovum</taxon>
    </lineage>
</organism>
<name>A0A9E6SY91_9PROT</name>